<evidence type="ECO:0000256" key="2">
    <source>
        <dbReference type="ARBA" id="ARBA00023125"/>
    </source>
</evidence>
<feature type="region of interest" description="Disordered" evidence="4">
    <location>
        <begin position="1"/>
        <end position="64"/>
    </location>
</feature>
<keyword evidence="3" id="KW-0539">Nucleus</keyword>
<feature type="compositionally biased region" description="Polar residues" evidence="4">
    <location>
        <begin position="18"/>
        <end position="27"/>
    </location>
</feature>
<dbReference type="GO" id="GO:0003700">
    <property type="term" value="F:DNA-binding transcription factor activity"/>
    <property type="evidence" value="ECO:0007669"/>
    <property type="project" value="InterPro"/>
</dbReference>
<organism evidence="6 7">
    <name type="scientific">Beauveria bassiana</name>
    <name type="common">White muscardine disease fungus</name>
    <name type="synonym">Tritirachium shiotae</name>
    <dbReference type="NCBI Taxonomy" id="176275"/>
    <lineage>
        <taxon>Eukaryota</taxon>
        <taxon>Fungi</taxon>
        <taxon>Dikarya</taxon>
        <taxon>Ascomycota</taxon>
        <taxon>Pezizomycotina</taxon>
        <taxon>Sordariomycetes</taxon>
        <taxon>Hypocreomycetidae</taxon>
        <taxon>Hypocreales</taxon>
        <taxon>Cordycipitaceae</taxon>
        <taxon>Beauveria</taxon>
    </lineage>
</organism>
<evidence type="ECO:0000256" key="1">
    <source>
        <dbReference type="ARBA" id="ARBA00004123"/>
    </source>
</evidence>
<dbReference type="GO" id="GO:0005634">
    <property type="term" value="C:nucleus"/>
    <property type="evidence" value="ECO:0007669"/>
    <property type="project" value="UniProtKB-SubCell"/>
</dbReference>
<sequence>MPSSSGDAMDVSPAHTPPATNTSPSNHNDYDSKLNGRANHSPPHDASSSSMPAPPPSAAGAAQQPKIVQTAFIHKLYNMLEDSQIQHLISWSATAESFVMSPTADFSKVLS</sequence>
<evidence type="ECO:0000256" key="4">
    <source>
        <dbReference type="SAM" id="MobiDB-lite"/>
    </source>
</evidence>
<evidence type="ECO:0000256" key="3">
    <source>
        <dbReference type="ARBA" id="ARBA00023242"/>
    </source>
</evidence>
<accession>A0A2N6NRE9</accession>
<dbReference type="SUPFAM" id="SSF46785">
    <property type="entry name" value="Winged helix' DNA-binding domain"/>
    <property type="match status" value="1"/>
</dbReference>
<proteinExistence type="predicted"/>
<reference evidence="6 7" key="1">
    <citation type="journal article" date="2016" name="Appl. Microbiol. Biotechnol.">
        <title>Characterization of T-DNA insertion mutants with decreased virulence in the entomopathogenic fungus Beauveria bassiana JEF-007.</title>
        <authorList>
            <person name="Kim S."/>
            <person name="Lee S.J."/>
            <person name="Nai Y.S."/>
            <person name="Yu J.S."/>
            <person name="Lee M.R."/>
            <person name="Yang Y.T."/>
            <person name="Kim J.S."/>
        </authorList>
    </citation>
    <scope>NUCLEOTIDE SEQUENCE [LARGE SCALE GENOMIC DNA]</scope>
    <source>
        <strain evidence="6 7">JEF-007</strain>
    </source>
</reference>
<dbReference type="Pfam" id="PF00447">
    <property type="entry name" value="HSF_DNA-bind"/>
    <property type="match status" value="1"/>
</dbReference>
<dbReference type="AlphaFoldDB" id="A0A2N6NRE9"/>
<evidence type="ECO:0000313" key="6">
    <source>
        <dbReference type="EMBL" id="PMB69845.1"/>
    </source>
</evidence>
<evidence type="ECO:0000259" key="5">
    <source>
        <dbReference type="Pfam" id="PF00447"/>
    </source>
</evidence>
<name>A0A2N6NRE9_BEABA</name>
<comment type="caution">
    <text evidence="6">The sequence shown here is derived from an EMBL/GenBank/DDBJ whole genome shotgun (WGS) entry which is preliminary data.</text>
</comment>
<dbReference type="Proteomes" id="UP000235728">
    <property type="component" value="Unassembled WGS sequence"/>
</dbReference>
<gene>
    <name evidence="6" type="primary">SFL1</name>
    <name evidence="6" type="ORF">BM221_004492</name>
</gene>
<feature type="domain" description="HSF-type DNA-binding" evidence="5">
    <location>
        <begin position="72"/>
        <end position="109"/>
    </location>
</feature>
<dbReference type="InterPro" id="IPR036390">
    <property type="entry name" value="WH_DNA-bd_sf"/>
</dbReference>
<dbReference type="Gene3D" id="1.10.10.10">
    <property type="entry name" value="Winged helix-like DNA-binding domain superfamily/Winged helix DNA-binding domain"/>
    <property type="match status" value="1"/>
</dbReference>
<dbReference type="InterPro" id="IPR000232">
    <property type="entry name" value="HSF_DNA-bd"/>
</dbReference>
<comment type="subcellular location">
    <subcellularLocation>
        <location evidence="1">Nucleus</location>
    </subcellularLocation>
</comment>
<keyword evidence="2" id="KW-0238">DNA-binding</keyword>
<dbReference type="InterPro" id="IPR036388">
    <property type="entry name" value="WH-like_DNA-bd_sf"/>
</dbReference>
<evidence type="ECO:0000313" key="7">
    <source>
        <dbReference type="Proteomes" id="UP000235728"/>
    </source>
</evidence>
<dbReference type="GO" id="GO:0043565">
    <property type="term" value="F:sequence-specific DNA binding"/>
    <property type="evidence" value="ECO:0007669"/>
    <property type="project" value="InterPro"/>
</dbReference>
<dbReference type="EMBL" id="MRVG01000004">
    <property type="protein sequence ID" value="PMB69845.1"/>
    <property type="molecule type" value="Genomic_DNA"/>
</dbReference>
<protein>
    <submittedName>
        <fullName evidence="6">Transcription factor SFL1</fullName>
    </submittedName>
</protein>